<dbReference type="EMBL" id="ML996085">
    <property type="protein sequence ID" value="KAF2153150.1"/>
    <property type="molecule type" value="Genomic_DNA"/>
</dbReference>
<evidence type="ECO:0000313" key="3">
    <source>
        <dbReference type="Proteomes" id="UP000799439"/>
    </source>
</evidence>
<evidence type="ECO:0000256" key="1">
    <source>
        <dbReference type="SAM" id="MobiDB-lite"/>
    </source>
</evidence>
<dbReference type="AlphaFoldDB" id="A0A9P4MG41"/>
<feature type="compositionally biased region" description="Polar residues" evidence="1">
    <location>
        <begin position="157"/>
        <end position="173"/>
    </location>
</feature>
<feature type="compositionally biased region" description="Low complexity" evidence="1">
    <location>
        <begin position="228"/>
        <end position="240"/>
    </location>
</feature>
<feature type="compositionally biased region" description="Pro residues" evidence="1">
    <location>
        <begin position="251"/>
        <end position="260"/>
    </location>
</feature>
<feature type="compositionally biased region" description="Polar residues" evidence="1">
    <location>
        <begin position="16"/>
        <end position="25"/>
    </location>
</feature>
<feature type="compositionally biased region" description="Basic and acidic residues" evidence="1">
    <location>
        <begin position="26"/>
        <end position="42"/>
    </location>
</feature>
<dbReference type="OrthoDB" id="3946648at2759"/>
<feature type="region of interest" description="Disordered" evidence="1">
    <location>
        <begin position="1"/>
        <end position="51"/>
    </location>
</feature>
<organism evidence="2 3">
    <name type="scientific">Myriangium duriaei CBS 260.36</name>
    <dbReference type="NCBI Taxonomy" id="1168546"/>
    <lineage>
        <taxon>Eukaryota</taxon>
        <taxon>Fungi</taxon>
        <taxon>Dikarya</taxon>
        <taxon>Ascomycota</taxon>
        <taxon>Pezizomycotina</taxon>
        <taxon>Dothideomycetes</taxon>
        <taxon>Dothideomycetidae</taxon>
        <taxon>Myriangiales</taxon>
        <taxon>Myriangiaceae</taxon>
        <taxon>Myriangium</taxon>
    </lineage>
</organism>
<evidence type="ECO:0000313" key="2">
    <source>
        <dbReference type="EMBL" id="KAF2153150.1"/>
    </source>
</evidence>
<reference evidence="2" key="1">
    <citation type="journal article" date="2020" name="Stud. Mycol.">
        <title>101 Dothideomycetes genomes: a test case for predicting lifestyles and emergence of pathogens.</title>
        <authorList>
            <person name="Haridas S."/>
            <person name="Albert R."/>
            <person name="Binder M."/>
            <person name="Bloem J."/>
            <person name="Labutti K."/>
            <person name="Salamov A."/>
            <person name="Andreopoulos B."/>
            <person name="Baker S."/>
            <person name="Barry K."/>
            <person name="Bills G."/>
            <person name="Bluhm B."/>
            <person name="Cannon C."/>
            <person name="Castanera R."/>
            <person name="Culley D."/>
            <person name="Daum C."/>
            <person name="Ezra D."/>
            <person name="Gonzalez J."/>
            <person name="Henrissat B."/>
            <person name="Kuo A."/>
            <person name="Liang C."/>
            <person name="Lipzen A."/>
            <person name="Lutzoni F."/>
            <person name="Magnuson J."/>
            <person name="Mondo S."/>
            <person name="Nolan M."/>
            <person name="Ohm R."/>
            <person name="Pangilinan J."/>
            <person name="Park H.-J."/>
            <person name="Ramirez L."/>
            <person name="Alfaro M."/>
            <person name="Sun H."/>
            <person name="Tritt A."/>
            <person name="Yoshinaga Y."/>
            <person name="Zwiers L.-H."/>
            <person name="Turgeon B."/>
            <person name="Goodwin S."/>
            <person name="Spatafora J."/>
            <person name="Crous P."/>
            <person name="Grigoriev I."/>
        </authorList>
    </citation>
    <scope>NUCLEOTIDE SEQUENCE</scope>
    <source>
        <strain evidence="2">CBS 260.36</strain>
    </source>
</reference>
<protein>
    <submittedName>
        <fullName evidence="2">Uncharacterized protein</fullName>
    </submittedName>
</protein>
<feature type="compositionally biased region" description="Polar residues" evidence="1">
    <location>
        <begin position="184"/>
        <end position="203"/>
    </location>
</feature>
<accession>A0A9P4MG41</accession>
<feature type="compositionally biased region" description="Low complexity" evidence="1">
    <location>
        <begin position="105"/>
        <end position="117"/>
    </location>
</feature>
<dbReference type="Proteomes" id="UP000799439">
    <property type="component" value="Unassembled WGS sequence"/>
</dbReference>
<gene>
    <name evidence="2" type="ORF">K461DRAFT_135885</name>
</gene>
<comment type="caution">
    <text evidence="2">The sequence shown here is derived from an EMBL/GenBank/DDBJ whole genome shotgun (WGS) entry which is preliminary data.</text>
</comment>
<feature type="region of interest" description="Disordered" evidence="1">
    <location>
        <begin position="83"/>
        <end position="261"/>
    </location>
</feature>
<sequence length="336" mass="36379">MIEHRDRPATSHGAGPSTSPGAQSSWDREDQSSPDRFSDAHSRLSPVYPRITSDVILADLETTRQANTTFPYGQRASNNIEAADSSPKMQHGAPLRPQPDLSHNLASSRPSSATLSSDRPLPSEIISSHVPPERQLPAGFPTRPISSSSERLGAWQDKSNTTCPSSRPNTRSRAGTKASKNDSRPTSSTFAADTVLTEPSSRPSLHLKTTPRLEPPLVSSAYNFQRPSTSLKTSPTSTTSILFSSPGLRPTIPPSSPPTSPGRHIPILQQHGAFLSEPHNVLGRDVADQLAAYAAGTVEERATVLDHFICENLRNEDFLKLCEDVDACWRRIGLGL</sequence>
<proteinExistence type="predicted"/>
<keyword evidence="3" id="KW-1185">Reference proteome</keyword>
<name>A0A9P4MG41_9PEZI</name>